<dbReference type="SMART" id="SM00448">
    <property type="entry name" value="REC"/>
    <property type="match status" value="1"/>
</dbReference>
<dbReference type="Pfam" id="PF00512">
    <property type="entry name" value="HisKA"/>
    <property type="match status" value="1"/>
</dbReference>
<dbReference type="Proteomes" id="UP000754644">
    <property type="component" value="Unassembled WGS sequence"/>
</dbReference>
<evidence type="ECO:0000259" key="12">
    <source>
        <dbReference type="PROSITE" id="PS50112"/>
    </source>
</evidence>
<dbReference type="PROSITE" id="PS50113">
    <property type="entry name" value="PAC"/>
    <property type="match status" value="1"/>
</dbReference>
<dbReference type="SMART" id="SM00387">
    <property type="entry name" value="HATPase_c"/>
    <property type="match status" value="1"/>
</dbReference>
<dbReference type="EC" id="2.7.13.3" evidence="2"/>
<dbReference type="Gene3D" id="3.30.450.20">
    <property type="entry name" value="PAS domain"/>
    <property type="match status" value="2"/>
</dbReference>
<accession>A0A972VZC0</accession>
<dbReference type="NCBIfam" id="TIGR00229">
    <property type="entry name" value="sensory_box"/>
    <property type="match status" value="1"/>
</dbReference>
<keyword evidence="3 9" id="KW-0597">Phosphoprotein</keyword>
<name>A0A972VZC0_9GAMM</name>
<keyword evidence="5" id="KW-0547">Nucleotide-binding</keyword>
<dbReference type="InterPro" id="IPR000014">
    <property type="entry name" value="PAS"/>
</dbReference>
<dbReference type="SMART" id="SM00388">
    <property type="entry name" value="HisKA"/>
    <property type="match status" value="1"/>
</dbReference>
<dbReference type="PROSITE" id="PS50109">
    <property type="entry name" value="HIS_KIN"/>
    <property type="match status" value="1"/>
</dbReference>
<dbReference type="InterPro" id="IPR001789">
    <property type="entry name" value="Sig_transdc_resp-reg_receiver"/>
</dbReference>
<dbReference type="InterPro" id="IPR003594">
    <property type="entry name" value="HATPase_dom"/>
</dbReference>
<evidence type="ECO:0000259" key="10">
    <source>
        <dbReference type="PROSITE" id="PS50109"/>
    </source>
</evidence>
<evidence type="ECO:0000256" key="7">
    <source>
        <dbReference type="ARBA" id="ARBA00022840"/>
    </source>
</evidence>
<dbReference type="GO" id="GO:0000155">
    <property type="term" value="F:phosphorelay sensor kinase activity"/>
    <property type="evidence" value="ECO:0007669"/>
    <property type="project" value="InterPro"/>
</dbReference>
<dbReference type="InterPro" id="IPR011006">
    <property type="entry name" value="CheY-like_superfamily"/>
</dbReference>
<sequence>MLGRPLRELYDQESQEALSGEYAEACDKCIPGVDRTLVTQDGRTIQTKLFAMPYSFGQLHGTRSGYLDVTAEKRAETEASLATQAIFELLDTLHLALMVVDRKGQLLARNLGTEKLFGHSIDSIIELAESNETVRDMFQMTIRKKEPVSKVLKFEGPSDRMIDISLSAWPIENHSKEVTRVLFVGRRMTSLMRAESRSAALALEFQQFVENANAPIFGIDHEGQVNEWNRMTELLTGFSKVEVIGKNVTREFLSGDERSSFEVVLKNALEGQASSIFESSFRTRSDKPLRLLLNSTSRLDTQGQIVGVLVFGQDVTQMRENERRLNEAQRLEALGQLTGGIAHDFNNLLAIIQGNLSLIQHSVSPMSEDVEVSLADAQSATSDGERLIKQLLGFAKQQPLESKAISLDAAIDKALSMFVRSTPAPLQTTFQSAKSTLCVTVDPVMLESALLNLFINARDALSATGTLDINTFPRVIAEDEYSALEPGRYVDIVIADNGSGIDKNILDRVCEPFFSTKGPDKGSGLGLSMARNFVVQSKGGMEIDSVLGEGTTVTLTLPVAETSAPEETEPPQKPQKVLIVDDEERVRRMAGRLLHSFGYDFIAVGNAEDALLALSMTPDVELVFSDIMMPGSMNGKELARHIEASYPAINVLLTTGFDDANFDDGGSTFPILAKPYSAADLNEAIAALSDRNQKTQNGEGVTNRGG</sequence>
<evidence type="ECO:0000256" key="9">
    <source>
        <dbReference type="PROSITE-ProRule" id="PRU00169"/>
    </source>
</evidence>
<protein>
    <recommendedName>
        <fullName evidence="2">histidine kinase</fullName>
        <ecNumber evidence="2">2.7.13.3</ecNumber>
    </recommendedName>
</protein>
<reference evidence="14" key="1">
    <citation type="submission" date="2020-05" db="EMBL/GenBank/DDBJ databases">
        <title>Sulfur intermediates as new biogeochemical hubs in an aquatic model microbial ecosystem.</title>
        <authorList>
            <person name="Vigneron A."/>
        </authorList>
    </citation>
    <scope>NUCLEOTIDE SEQUENCE</scope>
    <source>
        <strain evidence="14">Bin.250</strain>
    </source>
</reference>
<evidence type="ECO:0000313" key="15">
    <source>
        <dbReference type="Proteomes" id="UP000754644"/>
    </source>
</evidence>
<feature type="domain" description="Response regulatory" evidence="11">
    <location>
        <begin position="576"/>
        <end position="689"/>
    </location>
</feature>
<dbReference type="InterPro" id="IPR005467">
    <property type="entry name" value="His_kinase_dom"/>
</dbReference>
<keyword evidence="6" id="KW-0418">Kinase</keyword>
<evidence type="ECO:0000256" key="4">
    <source>
        <dbReference type="ARBA" id="ARBA00022679"/>
    </source>
</evidence>
<dbReference type="Pfam" id="PF00072">
    <property type="entry name" value="Response_reg"/>
    <property type="match status" value="1"/>
</dbReference>
<feature type="domain" description="PAS" evidence="12">
    <location>
        <begin position="82"/>
        <end position="125"/>
    </location>
</feature>
<feature type="domain" description="Histidine kinase" evidence="10">
    <location>
        <begin position="340"/>
        <end position="561"/>
    </location>
</feature>
<keyword evidence="8" id="KW-0902">Two-component regulatory system</keyword>
<dbReference type="Pfam" id="PF00989">
    <property type="entry name" value="PAS"/>
    <property type="match status" value="1"/>
</dbReference>
<dbReference type="AlphaFoldDB" id="A0A972VZC0"/>
<evidence type="ECO:0000313" key="14">
    <source>
        <dbReference type="EMBL" id="NQV66398.1"/>
    </source>
</evidence>
<dbReference type="GO" id="GO:0006355">
    <property type="term" value="P:regulation of DNA-templated transcription"/>
    <property type="evidence" value="ECO:0007669"/>
    <property type="project" value="InterPro"/>
</dbReference>
<dbReference type="Gene3D" id="1.10.287.130">
    <property type="match status" value="1"/>
</dbReference>
<evidence type="ECO:0000256" key="6">
    <source>
        <dbReference type="ARBA" id="ARBA00022777"/>
    </source>
</evidence>
<dbReference type="InterPro" id="IPR004358">
    <property type="entry name" value="Sig_transdc_His_kin-like_C"/>
</dbReference>
<feature type="modified residue" description="4-aspartylphosphate" evidence="9">
    <location>
        <position position="626"/>
    </location>
</feature>
<dbReference type="GO" id="GO:0005524">
    <property type="term" value="F:ATP binding"/>
    <property type="evidence" value="ECO:0007669"/>
    <property type="project" value="UniProtKB-KW"/>
</dbReference>
<dbReference type="PROSITE" id="PS50110">
    <property type="entry name" value="RESPONSE_REGULATORY"/>
    <property type="match status" value="1"/>
</dbReference>
<dbReference type="SUPFAM" id="SSF47384">
    <property type="entry name" value="Homodimeric domain of signal transducing histidine kinase"/>
    <property type="match status" value="1"/>
</dbReference>
<evidence type="ECO:0000256" key="1">
    <source>
        <dbReference type="ARBA" id="ARBA00000085"/>
    </source>
</evidence>
<evidence type="ECO:0000256" key="3">
    <source>
        <dbReference type="ARBA" id="ARBA00022553"/>
    </source>
</evidence>
<evidence type="ECO:0000256" key="8">
    <source>
        <dbReference type="ARBA" id="ARBA00023012"/>
    </source>
</evidence>
<dbReference type="SUPFAM" id="SSF55785">
    <property type="entry name" value="PYP-like sensor domain (PAS domain)"/>
    <property type="match status" value="2"/>
</dbReference>
<dbReference type="EMBL" id="JABMOJ010000513">
    <property type="protein sequence ID" value="NQV66398.1"/>
    <property type="molecule type" value="Genomic_DNA"/>
</dbReference>
<dbReference type="InterPro" id="IPR013767">
    <property type="entry name" value="PAS_fold"/>
</dbReference>
<keyword evidence="7" id="KW-0067">ATP-binding</keyword>
<keyword evidence="4" id="KW-0808">Transferase</keyword>
<gene>
    <name evidence="14" type="ORF">HQ497_13635</name>
</gene>
<proteinExistence type="predicted"/>
<dbReference type="Gene3D" id="3.40.50.2300">
    <property type="match status" value="1"/>
</dbReference>
<feature type="domain" description="PAS" evidence="12">
    <location>
        <begin position="201"/>
        <end position="272"/>
    </location>
</feature>
<evidence type="ECO:0000259" key="11">
    <source>
        <dbReference type="PROSITE" id="PS50110"/>
    </source>
</evidence>
<dbReference type="CDD" id="cd00082">
    <property type="entry name" value="HisKA"/>
    <property type="match status" value="1"/>
</dbReference>
<dbReference type="InterPro" id="IPR003661">
    <property type="entry name" value="HisK_dim/P_dom"/>
</dbReference>
<dbReference type="PANTHER" id="PTHR43065:SF49">
    <property type="entry name" value="HISTIDINE KINASE"/>
    <property type="match status" value="1"/>
</dbReference>
<dbReference type="InterPro" id="IPR035965">
    <property type="entry name" value="PAS-like_dom_sf"/>
</dbReference>
<evidence type="ECO:0000259" key="13">
    <source>
        <dbReference type="PROSITE" id="PS50113"/>
    </source>
</evidence>
<dbReference type="SUPFAM" id="SSF55874">
    <property type="entry name" value="ATPase domain of HSP90 chaperone/DNA topoisomerase II/histidine kinase"/>
    <property type="match status" value="1"/>
</dbReference>
<comment type="caution">
    <text evidence="14">The sequence shown here is derived from an EMBL/GenBank/DDBJ whole genome shotgun (WGS) entry which is preliminary data.</text>
</comment>
<dbReference type="Pfam" id="PF02518">
    <property type="entry name" value="HATPase_c"/>
    <property type="match status" value="1"/>
</dbReference>
<feature type="domain" description="PAC" evidence="13">
    <location>
        <begin position="275"/>
        <end position="327"/>
    </location>
</feature>
<dbReference type="CDD" id="cd00130">
    <property type="entry name" value="PAS"/>
    <property type="match status" value="1"/>
</dbReference>
<dbReference type="SMART" id="SM00091">
    <property type="entry name" value="PAS"/>
    <property type="match status" value="2"/>
</dbReference>
<evidence type="ECO:0000256" key="5">
    <source>
        <dbReference type="ARBA" id="ARBA00022741"/>
    </source>
</evidence>
<dbReference type="InterPro" id="IPR036097">
    <property type="entry name" value="HisK_dim/P_sf"/>
</dbReference>
<dbReference type="PANTHER" id="PTHR43065">
    <property type="entry name" value="SENSOR HISTIDINE KINASE"/>
    <property type="match status" value="1"/>
</dbReference>
<comment type="catalytic activity">
    <reaction evidence="1">
        <text>ATP + protein L-histidine = ADP + protein N-phospho-L-histidine.</text>
        <dbReference type="EC" id="2.7.13.3"/>
    </reaction>
</comment>
<dbReference type="PRINTS" id="PR00344">
    <property type="entry name" value="BCTRLSENSOR"/>
</dbReference>
<evidence type="ECO:0000256" key="2">
    <source>
        <dbReference type="ARBA" id="ARBA00012438"/>
    </source>
</evidence>
<dbReference type="SUPFAM" id="SSF52172">
    <property type="entry name" value="CheY-like"/>
    <property type="match status" value="1"/>
</dbReference>
<dbReference type="InterPro" id="IPR000700">
    <property type="entry name" value="PAS-assoc_C"/>
</dbReference>
<dbReference type="InterPro" id="IPR036890">
    <property type="entry name" value="HATPase_C_sf"/>
</dbReference>
<dbReference type="Gene3D" id="3.30.565.10">
    <property type="entry name" value="Histidine kinase-like ATPase, C-terminal domain"/>
    <property type="match status" value="1"/>
</dbReference>
<dbReference type="PROSITE" id="PS50112">
    <property type="entry name" value="PAS"/>
    <property type="match status" value="2"/>
</dbReference>
<organism evidence="14 15">
    <name type="scientific">SAR86 cluster bacterium</name>
    <dbReference type="NCBI Taxonomy" id="2030880"/>
    <lineage>
        <taxon>Bacteria</taxon>
        <taxon>Pseudomonadati</taxon>
        <taxon>Pseudomonadota</taxon>
        <taxon>Gammaproteobacteria</taxon>
        <taxon>SAR86 cluster</taxon>
    </lineage>
</organism>